<dbReference type="Proteomes" id="UP000887580">
    <property type="component" value="Unplaced"/>
</dbReference>
<name>A0AC35G4W2_9BILA</name>
<evidence type="ECO:0000313" key="1">
    <source>
        <dbReference type="Proteomes" id="UP000887580"/>
    </source>
</evidence>
<sequence>MFEEISTFFEIYGWYLLIASVIFAYVFMKYLKPAFENFQRERYLAQIKKFDANVSEKYGDKMKEAREKQYQKYLAEAALEQERQREKQRLREEKDKEESFQESGGNSLNVSKSFDPVGDPEEYILHKITSKKVVIFSKRSCPFCVKAKQALSSFRLSNDDYEVIELDDFPGKVGHRLQNVLEQITGVHSVPRVFINEQCIGGGDDTVAALRDGRLEKWLRDANAI</sequence>
<accession>A0AC35G4W2</accession>
<evidence type="ECO:0000313" key="2">
    <source>
        <dbReference type="WBParaSite" id="PS1159_v2.g23940.t1"/>
    </source>
</evidence>
<dbReference type="WBParaSite" id="PS1159_v2.g23940.t1">
    <property type="protein sequence ID" value="PS1159_v2.g23940.t1"/>
    <property type="gene ID" value="PS1159_v2.g23940"/>
</dbReference>
<protein>
    <submittedName>
        <fullName evidence="2">Glutaredoxin domain-containing protein</fullName>
    </submittedName>
</protein>
<organism evidence="1 2">
    <name type="scientific">Panagrolaimus sp. PS1159</name>
    <dbReference type="NCBI Taxonomy" id="55785"/>
    <lineage>
        <taxon>Eukaryota</taxon>
        <taxon>Metazoa</taxon>
        <taxon>Ecdysozoa</taxon>
        <taxon>Nematoda</taxon>
        <taxon>Chromadorea</taxon>
        <taxon>Rhabditida</taxon>
        <taxon>Tylenchina</taxon>
        <taxon>Panagrolaimomorpha</taxon>
        <taxon>Panagrolaimoidea</taxon>
        <taxon>Panagrolaimidae</taxon>
        <taxon>Panagrolaimus</taxon>
    </lineage>
</organism>
<proteinExistence type="predicted"/>
<reference evidence="2" key="1">
    <citation type="submission" date="2022-11" db="UniProtKB">
        <authorList>
            <consortium name="WormBaseParasite"/>
        </authorList>
    </citation>
    <scope>IDENTIFICATION</scope>
</reference>